<protein>
    <submittedName>
        <fullName evidence="4">Membrane glycoprotein lig</fullName>
    </submittedName>
</protein>
<dbReference type="EMBL" id="GEIB01001358">
    <property type="protein sequence ID" value="JAR86850.1"/>
    <property type="molecule type" value="Transcribed_RNA"/>
</dbReference>
<dbReference type="SMART" id="SM00369">
    <property type="entry name" value="LRR_TYP"/>
    <property type="match status" value="4"/>
</dbReference>
<feature type="signal peptide" evidence="3">
    <location>
        <begin position="1"/>
        <end position="24"/>
    </location>
</feature>
<evidence type="ECO:0000256" key="1">
    <source>
        <dbReference type="ARBA" id="ARBA00022614"/>
    </source>
</evidence>
<dbReference type="InterPro" id="IPR001611">
    <property type="entry name" value="Leu-rich_rpt"/>
</dbReference>
<dbReference type="SUPFAM" id="SSF52058">
    <property type="entry name" value="L domain-like"/>
    <property type="match status" value="1"/>
</dbReference>
<dbReference type="PANTHER" id="PTHR24366">
    <property type="entry name" value="IG(IMMUNOGLOBULIN) AND LRR(LEUCINE RICH REPEAT) DOMAINS"/>
    <property type="match status" value="1"/>
</dbReference>
<dbReference type="InterPro" id="IPR003591">
    <property type="entry name" value="Leu-rich_rpt_typical-subtyp"/>
</dbReference>
<sequence>QGTRLGNMRLLALTLLLVLGFTRAQHEACPNEEALRPCTCDGSGINCMHLKTSTELVKSFRASGQNEHHGLWIQKTPVTHIDTGAFGAFKFVDVYIELNENLTSFVLDSLGRSRNTLRTLSLFSNALNTFPFEKVAQYPELRLLNLAGNRLTSIPPRAFSAGELKKLALSNNPITSVGHFAFSELPKLETLHMIHTGLVTLGPYSFSMRRHSVNLMIDLADNSISYVDANAFASTGPFLLDLSRNNLTSLEEDGFLPLARNMLQTMRRRSDGKSATVLTRGNPLSCEGCDYLWLVRNSRNRLFSRMFLDFRCADGRRMAELDASDINCNIYP</sequence>
<dbReference type="Pfam" id="PF13855">
    <property type="entry name" value="LRR_8"/>
    <property type="match status" value="1"/>
</dbReference>
<dbReference type="Gene3D" id="3.80.10.10">
    <property type="entry name" value="Ribonuclease Inhibitor"/>
    <property type="match status" value="2"/>
</dbReference>
<organism evidence="4">
    <name type="scientific">Alectorobius mimon</name>
    <dbReference type="NCBI Taxonomy" id="360319"/>
    <lineage>
        <taxon>Eukaryota</taxon>
        <taxon>Metazoa</taxon>
        <taxon>Ecdysozoa</taxon>
        <taxon>Arthropoda</taxon>
        <taxon>Chelicerata</taxon>
        <taxon>Arachnida</taxon>
        <taxon>Acari</taxon>
        <taxon>Parasitiformes</taxon>
        <taxon>Ixodida</taxon>
        <taxon>Ixodoidea</taxon>
        <taxon>Argasidae</taxon>
        <taxon>Ornithodorinae</taxon>
        <taxon>Alectorobius</taxon>
    </lineage>
</organism>
<name>A0A147B7U7_9ACAR</name>
<keyword evidence="2" id="KW-0677">Repeat</keyword>
<dbReference type="AlphaFoldDB" id="A0A147B7U7"/>
<evidence type="ECO:0000256" key="3">
    <source>
        <dbReference type="SAM" id="SignalP"/>
    </source>
</evidence>
<reference evidence="4" key="1">
    <citation type="submission" date="2016-03" db="EMBL/GenBank/DDBJ databases">
        <title>Gut transcriptome analysis on engorged females of Ornithodoros mimon (Acari: Argasidae) and phylogenetic inferences of soft ticks.</title>
        <authorList>
            <person name="Landulfo G.A."/>
            <person name="Giovanni D."/>
            <person name="Carvalho E."/>
            <person name="Junqueira-de-Azevedo I."/>
            <person name="Patane J."/>
            <person name="Mendoca R."/>
            <person name="Barros-Battesti D."/>
        </authorList>
    </citation>
    <scope>NUCLEOTIDE SEQUENCE</scope>
    <source>
        <strain evidence="4">Females</strain>
        <tissue evidence="4">Gut</tissue>
    </source>
</reference>
<keyword evidence="1" id="KW-0433">Leucine-rich repeat</keyword>
<dbReference type="InterPro" id="IPR032675">
    <property type="entry name" value="LRR_dom_sf"/>
</dbReference>
<feature type="chain" id="PRO_5007541836" evidence="3">
    <location>
        <begin position="25"/>
        <end position="332"/>
    </location>
</feature>
<dbReference type="PROSITE" id="PS51450">
    <property type="entry name" value="LRR"/>
    <property type="match status" value="2"/>
</dbReference>
<proteinExistence type="predicted"/>
<feature type="non-terminal residue" evidence="4">
    <location>
        <position position="1"/>
    </location>
</feature>
<dbReference type="PANTHER" id="PTHR24366:SF96">
    <property type="entry name" value="LEUCINE RICH REPEAT CONTAINING 53"/>
    <property type="match status" value="1"/>
</dbReference>
<accession>A0A147B7U7</accession>
<evidence type="ECO:0000256" key="2">
    <source>
        <dbReference type="ARBA" id="ARBA00022737"/>
    </source>
</evidence>
<keyword evidence="3" id="KW-0732">Signal</keyword>
<evidence type="ECO:0000313" key="4">
    <source>
        <dbReference type="EMBL" id="JAR86850.1"/>
    </source>
</evidence>